<dbReference type="EMBL" id="AOST01000028">
    <property type="protein sequence ID" value="ERF67444.1"/>
    <property type="molecule type" value="Genomic_DNA"/>
</dbReference>
<gene>
    <name evidence="1" type="ORF">H640_02892</name>
</gene>
<sequence length="203" mass="21591">MGGRVYDDVMDKTTQTPPAHRKPWQRWVGLVARLILGATLIVAGLLKVTAVDSSIAAVRTYRIVSWDFATIVGTAMPVVEIIVGLAILVGLLTRWSALLGALAMVAFIAGIASVWARGISLDCGCFGGGGLRQDPWSTVVHGYIKDIVRDTGLFLCGLWLVIHPRTALSLDGWMSAPAAAMPPEKPVTSERASQLQGSVGDGR</sequence>
<evidence type="ECO:0000313" key="1">
    <source>
        <dbReference type="EMBL" id="ERF67444.1"/>
    </source>
</evidence>
<dbReference type="Proteomes" id="UP000053711">
    <property type="component" value="Unassembled WGS sequence"/>
</dbReference>
<accession>A0ACB4UPS5</accession>
<keyword evidence="2" id="KW-1185">Reference proteome</keyword>
<evidence type="ECO:0000313" key="2">
    <source>
        <dbReference type="Proteomes" id="UP000053711"/>
    </source>
</evidence>
<proteinExistence type="predicted"/>
<protein>
    <submittedName>
        <fullName evidence="1">Uncharacterized protein</fullName>
    </submittedName>
</protein>
<reference evidence="1 2" key="1">
    <citation type="journal article" date="2013" name="BMC Genomics">
        <title>Comparative genomics reveals distinct host-interacting traits of three major human-associated propionibacteria.</title>
        <authorList>
            <person name="Mak T.N."/>
            <person name="Schmid M."/>
            <person name="Brzuszkiewicz E."/>
            <person name="Zeng G."/>
            <person name="Meyer R."/>
            <person name="Sfanos K.S."/>
            <person name="Brinkmann V."/>
            <person name="Meyer T.F."/>
            <person name="Bruggemann H."/>
        </authorList>
    </citation>
    <scope>NUCLEOTIDE SEQUENCE [LARGE SCALE GENOMIC DNA]</scope>
    <source>
        <strain evidence="1 2">TM11</strain>
    </source>
</reference>
<organism evidence="1 2">
    <name type="scientific">Cutibacterium granulosum TM11</name>
    <dbReference type="NCBI Taxonomy" id="1292373"/>
    <lineage>
        <taxon>Bacteria</taxon>
        <taxon>Bacillati</taxon>
        <taxon>Actinomycetota</taxon>
        <taxon>Actinomycetes</taxon>
        <taxon>Propionibacteriales</taxon>
        <taxon>Propionibacteriaceae</taxon>
        <taxon>Cutibacterium</taxon>
    </lineage>
</organism>
<comment type="caution">
    <text evidence="1">The sequence shown here is derived from an EMBL/GenBank/DDBJ whole genome shotgun (WGS) entry which is preliminary data.</text>
</comment>
<name>A0ACB4UPS5_9ACTN</name>